<sequence>MASSSSKTVKLTNSQDAPSQRLFLLDMPVEVVERVFKCLDRQGLRNVACCSSATRNIAYPILHRSLLLKFHHEEPITKNSCGLTPKFVEYILTVLSRETMSYYRHIKTTSTFETHRRIRPGIDNVYYRTITTRKLMTAMDDIMLRIILARLQRDQLLTIKFGNSTSVRTLIFILGGQGRLKELSLGDLGSYTDLSEGYCIPAIIFKPTGNRLTVLEMGNILQGAASTVLKIIHQGSATLKKLRFGNTNHQGMPRFPEWQATTHDFLSGKLDTLSFRVIQLAALVQLHIVHDRQFSSFAGVLAEMIIGCVRLTRVRLSGCTGFSKLVRLLEAAGARIESLQICECNRIDADPDGSKPDDWSDDEEARSCVPRGYTLPYMDTIHTLQLTGYSHPDNELPEMYSFVNKKQIQRLWVGCQLPERDPLKCPSTWGLLKNTKLTETVILASTNWQLLRELAIPHPGPLISELLFLKSLRVLRLLKWKPRPPEARRYSTHQRRDFEITREVNGLLAHFAEAPATTPPSVRLLIVDKHYGHNYCSRVVNPNPCYLAVGAYVERFYEGKDEVDLYRPLVKPIDLNTTLNLCLRNGCSTYLLAPGPPSPERFWEDTYGLVKDPS</sequence>
<dbReference type="EMBL" id="WIPF01000032">
    <property type="protein sequence ID" value="KAF3224519.1"/>
    <property type="molecule type" value="Genomic_DNA"/>
</dbReference>
<evidence type="ECO:0000259" key="1">
    <source>
        <dbReference type="Pfam" id="PF00646"/>
    </source>
</evidence>
<comment type="caution">
    <text evidence="2">The sequence shown here is derived from an EMBL/GenBank/DDBJ whole genome shotgun (WGS) entry which is preliminary data.</text>
</comment>
<gene>
    <name evidence="2" type="ORF">TWF191_005987</name>
</gene>
<accession>A0A6G1M874</accession>
<name>A0A6G1M874_ORBOL</name>
<dbReference type="SUPFAM" id="SSF81383">
    <property type="entry name" value="F-box domain"/>
    <property type="match status" value="1"/>
</dbReference>
<dbReference type="Pfam" id="PF00646">
    <property type="entry name" value="F-box"/>
    <property type="match status" value="1"/>
</dbReference>
<dbReference type="AlphaFoldDB" id="A0A6G1M874"/>
<reference evidence="2 3" key="1">
    <citation type="submission" date="2019-06" db="EMBL/GenBank/DDBJ databases">
        <authorList>
            <person name="Palmer J.M."/>
        </authorList>
    </citation>
    <scope>NUCLEOTIDE SEQUENCE [LARGE SCALE GENOMIC DNA]</scope>
    <source>
        <strain evidence="2 3">TWF191</strain>
    </source>
</reference>
<evidence type="ECO:0000313" key="2">
    <source>
        <dbReference type="EMBL" id="KAF3224519.1"/>
    </source>
</evidence>
<protein>
    <recommendedName>
        <fullName evidence="1">F-box domain-containing protein</fullName>
    </recommendedName>
</protein>
<feature type="domain" description="F-box" evidence="1">
    <location>
        <begin position="24"/>
        <end position="57"/>
    </location>
</feature>
<evidence type="ECO:0000313" key="3">
    <source>
        <dbReference type="Proteomes" id="UP000483672"/>
    </source>
</evidence>
<dbReference type="Proteomes" id="UP000483672">
    <property type="component" value="Unassembled WGS sequence"/>
</dbReference>
<proteinExistence type="predicted"/>
<dbReference type="InterPro" id="IPR036047">
    <property type="entry name" value="F-box-like_dom_sf"/>
</dbReference>
<dbReference type="InterPro" id="IPR001810">
    <property type="entry name" value="F-box_dom"/>
</dbReference>
<organism evidence="2 3">
    <name type="scientific">Orbilia oligospora</name>
    <name type="common">Nematode-trapping fungus</name>
    <name type="synonym">Arthrobotrys oligospora</name>
    <dbReference type="NCBI Taxonomy" id="2813651"/>
    <lineage>
        <taxon>Eukaryota</taxon>
        <taxon>Fungi</taxon>
        <taxon>Dikarya</taxon>
        <taxon>Ascomycota</taxon>
        <taxon>Pezizomycotina</taxon>
        <taxon>Orbiliomycetes</taxon>
        <taxon>Orbiliales</taxon>
        <taxon>Orbiliaceae</taxon>
        <taxon>Orbilia</taxon>
    </lineage>
</organism>